<gene>
    <name evidence="2" type="ORF">SAMN02927923_00044</name>
</gene>
<organism evidence="2 3">
    <name type="scientific">Microvirga guangxiensis</name>
    <dbReference type="NCBI Taxonomy" id="549386"/>
    <lineage>
        <taxon>Bacteria</taxon>
        <taxon>Pseudomonadati</taxon>
        <taxon>Pseudomonadota</taxon>
        <taxon>Alphaproteobacteria</taxon>
        <taxon>Hyphomicrobiales</taxon>
        <taxon>Methylobacteriaceae</taxon>
        <taxon>Microvirga</taxon>
    </lineage>
</organism>
<dbReference type="Proteomes" id="UP000199569">
    <property type="component" value="Unassembled WGS sequence"/>
</dbReference>
<protein>
    <submittedName>
        <fullName evidence="2">Uncharacterized protein</fullName>
    </submittedName>
</protein>
<accession>A0A1G5AW90</accession>
<dbReference type="RefSeq" id="WP_175493706.1">
    <property type="nucleotide sequence ID" value="NZ_FMVJ01000002.1"/>
</dbReference>
<reference evidence="3" key="1">
    <citation type="submission" date="2016-10" db="EMBL/GenBank/DDBJ databases">
        <authorList>
            <person name="Varghese N."/>
            <person name="Submissions S."/>
        </authorList>
    </citation>
    <scope>NUCLEOTIDE SEQUENCE [LARGE SCALE GENOMIC DNA]</scope>
    <source>
        <strain evidence="3">CGMCC 1.7666</strain>
    </source>
</reference>
<name>A0A1G5AW90_9HYPH</name>
<sequence>MNKLLLALSALAIGALLIPDVAEAQRGGRGGGGFGGGARMGGGGFGGGGGAFRGGGGFRGGSFGGGSRMYIPGSTGSLRGGAIAARPGAPSRVAGIQPGTRGFRQAAISNPSGRFDNRPGNRGDYFGNRNDWRYGVRPPGTWGGRYPYYRGRYPYYGGYYGRYPYYGGWGLATGAVIGAAATYPYYGYPYSTYQTPVASAAGGYCVTPARTCALTNPAPIGVGCSCRTPGGRARGTVQ</sequence>
<dbReference type="AlphaFoldDB" id="A0A1G5AW90"/>
<dbReference type="EMBL" id="FMVJ01000002">
    <property type="protein sequence ID" value="SCX82100.1"/>
    <property type="molecule type" value="Genomic_DNA"/>
</dbReference>
<keyword evidence="3" id="KW-1185">Reference proteome</keyword>
<feature type="chain" id="PRO_5011454613" evidence="1">
    <location>
        <begin position="25"/>
        <end position="238"/>
    </location>
</feature>
<evidence type="ECO:0000313" key="3">
    <source>
        <dbReference type="Proteomes" id="UP000199569"/>
    </source>
</evidence>
<evidence type="ECO:0000256" key="1">
    <source>
        <dbReference type="SAM" id="SignalP"/>
    </source>
</evidence>
<feature type="signal peptide" evidence="1">
    <location>
        <begin position="1"/>
        <end position="24"/>
    </location>
</feature>
<evidence type="ECO:0000313" key="2">
    <source>
        <dbReference type="EMBL" id="SCX82100.1"/>
    </source>
</evidence>
<proteinExistence type="predicted"/>
<keyword evidence="1" id="KW-0732">Signal</keyword>
<dbReference type="STRING" id="549386.SAMN02927923_00044"/>